<protein>
    <submittedName>
        <fullName evidence="5">DNA-binding CsgD family transcriptional regulator</fullName>
    </submittedName>
    <submittedName>
        <fullName evidence="6">Response regulator transcription factor</fullName>
    </submittedName>
</protein>
<dbReference type="InterPro" id="IPR000792">
    <property type="entry name" value="Tscrpt_reg_LuxR_C"/>
</dbReference>
<proteinExistence type="predicted"/>
<keyword evidence="7" id="KW-1185">Reference proteome</keyword>
<dbReference type="GO" id="GO:0006355">
    <property type="term" value="P:regulation of DNA-templated transcription"/>
    <property type="evidence" value="ECO:0007669"/>
    <property type="project" value="InterPro"/>
</dbReference>
<dbReference type="EMBL" id="JACCBI010000001">
    <property type="protein sequence ID" value="NYD67445.1"/>
    <property type="molecule type" value="Genomic_DNA"/>
</dbReference>
<evidence type="ECO:0000259" key="4">
    <source>
        <dbReference type="PROSITE" id="PS50043"/>
    </source>
</evidence>
<dbReference type="GO" id="GO:0003677">
    <property type="term" value="F:DNA binding"/>
    <property type="evidence" value="ECO:0007669"/>
    <property type="project" value="UniProtKB-KW"/>
</dbReference>
<dbReference type="PANTHER" id="PTHR44688">
    <property type="entry name" value="DNA-BINDING TRANSCRIPTIONAL ACTIVATOR DEVR_DOSR"/>
    <property type="match status" value="1"/>
</dbReference>
<dbReference type="Pfam" id="PF00196">
    <property type="entry name" value="GerE"/>
    <property type="match status" value="1"/>
</dbReference>
<accession>A0A4Q2MGP4</accession>
<dbReference type="PRINTS" id="PR00038">
    <property type="entry name" value="HTHLUXR"/>
</dbReference>
<evidence type="ECO:0000313" key="7">
    <source>
        <dbReference type="Proteomes" id="UP000292686"/>
    </source>
</evidence>
<keyword evidence="3" id="KW-0804">Transcription</keyword>
<dbReference type="OrthoDB" id="3178268at2"/>
<dbReference type="SMART" id="SM00421">
    <property type="entry name" value="HTH_LUXR"/>
    <property type="match status" value="1"/>
</dbReference>
<dbReference type="EMBL" id="SDPM01000001">
    <property type="protein sequence ID" value="RXZ88330.1"/>
    <property type="molecule type" value="Genomic_DNA"/>
</dbReference>
<dbReference type="Proteomes" id="UP000581087">
    <property type="component" value="Unassembled WGS sequence"/>
</dbReference>
<reference evidence="6 7" key="1">
    <citation type="submission" date="2019-01" db="EMBL/GenBank/DDBJ databases">
        <title>Agromyces.</title>
        <authorList>
            <person name="Li J."/>
        </authorList>
    </citation>
    <scope>NUCLEOTIDE SEQUENCE [LARGE SCALE GENOMIC DNA]</scope>
    <source>
        <strain evidence="6 7">DSM 23870</strain>
    </source>
</reference>
<dbReference type="SUPFAM" id="SSF46894">
    <property type="entry name" value="C-terminal effector domain of the bipartite response regulators"/>
    <property type="match status" value="1"/>
</dbReference>
<dbReference type="AlphaFoldDB" id="A0A4Q2MGP4"/>
<evidence type="ECO:0000256" key="3">
    <source>
        <dbReference type="ARBA" id="ARBA00023163"/>
    </source>
</evidence>
<dbReference type="Proteomes" id="UP000292686">
    <property type="component" value="Unassembled WGS sequence"/>
</dbReference>
<dbReference type="PANTHER" id="PTHR44688:SF16">
    <property type="entry name" value="DNA-BINDING TRANSCRIPTIONAL ACTIVATOR DEVR_DOSR"/>
    <property type="match status" value="1"/>
</dbReference>
<dbReference type="CDD" id="cd06170">
    <property type="entry name" value="LuxR_C_like"/>
    <property type="match status" value="1"/>
</dbReference>
<dbReference type="Gene3D" id="1.10.10.10">
    <property type="entry name" value="Winged helix-like DNA-binding domain superfamily/Winged helix DNA-binding domain"/>
    <property type="match status" value="1"/>
</dbReference>
<sequence>MEEGVDVVALARDALSRDRLDKLALLISDYPLETWFGMPSDEFHIMLRSLQGSTVRLSPIIALMMRGFTALGDSSDVTSAPSTGIDVPTKEGFSFVRAGKARLAGDPVTAFQMMRGLRLVTEAVPRLIDPTRGQRAFVLLQSAISGMLAGRFVEALTLFEKASSGPIPGPLGFFRRDAHLRSAMIHALYGDDATARRHLEHASRESRTRSWVEEHLDADERLVLALLAPEGDTRSAFDDIATLPMSMMGEMWPFYLDGIYRLALRMGNRVEGRTRVKQLAATGLTTSPGTGYAGSIVGMILATDALLSGTPGLVRAELDGIDQRFWLVRLLNALHPSSTPAKSIRTARSLASQTRGLDEAEDLRLTVLAVAHSARGDVPSAADAAAARRGRRDSVSDSLLTVLAPDLMTTSGLATADDPVNRLESATPRLTPRELDVLTLVAEGLGRSEIAERLYLSVDTVKSHQRTLYRKLDVNRASAAILEARRLGLV</sequence>
<keyword evidence="1" id="KW-0805">Transcription regulation</keyword>
<dbReference type="InterPro" id="IPR036388">
    <property type="entry name" value="WH-like_DNA-bd_sf"/>
</dbReference>
<comment type="caution">
    <text evidence="6">The sequence shown here is derived from an EMBL/GenBank/DDBJ whole genome shotgun (WGS) entry which is preliminary data.</text>
</comment>
<organism evidence="6 7">
    <name type="scientific">Agromyces atrinae</name>
    <dbReference type="NCBI Taxonomy" id="592376"/>
    <lineage>
        <taxon>Bacteria</taxon>
        <taxon>Bacillati</taxon>
        <taxon>Actinomycetota</taxon>
        <taxon>Actinomycetes</taxon>
        <taxon>Micrococcales</taxon>
        <taxon>Microbacteriaceae</taxon>
        <taxon>Agromyces</taxon>
    </lineage>
</organism>
<gene>
    <name evidence="5" type="ORF">BJ972_001964</name>
    <name evidence="6" type="ORF">ESP50_03920</name>
</gene>
<evidence type="ECO:0000313" key="8">
    <source>
        <dbReference type="Proteomes" id="UP000581087"/>
    </source>
</evidence>
<dbReference type="RefSeq" id="WP_129172595.1">
    <property type="nucleotide sequence ID" value="NZ_JACCBI010000001.1"/>
</dbReference>
<feature type="domain" description="HTH luxR-type" evidence="4">
    <location>
        <begin position="423"/>
        <end position="488"/>
    </location>
</feature>
<keyword evidence="2 5" id="KW-0238">DNA-binding</keyword>
<name>A0A4Q2MGP4_9MICO</name>
<evidence type="ECO:0000313" key="6">
    <source>
        <dbReference type="EMBL" id="RXZ88330.1"/>
    </source>
</evidence>
<evidence type="ECO:0000313" key="5">
    <source>
        <dbReference type="EMBL" id="NYD67445.1"/>
    </source>
</evidence>
<evidence type="ECO:0000256" key="1">
    <source>
        <dbReference type="ARBA" id="ARBA00023015"/>
    </source>
</evidence>
<dbReference type="PROSITE" id="PS50043">
    <property type="entry name" value="HTH_LUXR_2"/>
    <property type="match status" value="1"/>
</dbReference>
<evidence type="ECO:0000256" key="2">
    <source>
        <dbReference type="ARBA" id="ARBA00023125"/>
    </source>
</evidence>
<reference evidence="5 8" key="2">
    <citation type="submission" date="2020-07" db="EMBL/GenBank/DDBJ databases">
        <title>Sequencing the genomes of 1000 actinobacteria strains.</title>
        <authorList>
            <person name="Klenk H.-P."/>
        </authorList>
    </citation>
    <scope>NUCLEOTIDE SEQUENCE [LARGE SCALE GENOMIC DNA]</scope>
    <source>
        <strain evidence="5 8">DSM 23870</strain>
    </source>
</reference>
<dbReference type="InterPro" id="IPR016032">
    <property type="entry name" value="Sig_transdc_resp-reg_C-effctor"/>
</dbReference>